<dbReference type="InterPro" id="IPR029071">
    <property type="entry name" value="Ubiquitin-like_domsf"/>
</dbReference>
<feature type="compositionally biased region" description="Low complexity" evidence="5">
    <location>
        <begin position="554"/>
        <end position="568"/>
    </location>
</feature>
<evidence type="ECO:0000256" key="3">
    <source>
        <dbReference type="ARBA" id="ARBA00022833"/>
    </source>
</evidence>
<feature type="region of interest" description="Disordered" evidence="5">
    <location>
        <begin position="359"/>
        <end position="388"/>
    </location>
</feature>
<evidence type="ECO:0000259" key="6">
    <source>
        <dbReference type="PROSITE" id="PS50053"/>
    </source>
</evidence>
<dbReference type="PROSITE" id="PS50053">
    <property type="entry name" value="UBIQUITIN_2"/>
    <property type="match status" value="1"/>
</dbReference>
<keyword evidence="2 4" id="KW-0863">Zinc-finger</keyword>
<feature type="domain" description="AN1-type" evidence="7">
    <location>
        <begin position="656"/>
        <end position="703"/>
    </location>
</feature>
<dbReference type="Proteomes" id="UP001211065">
    <property type="component" value="Unassembled WGS sequence"/>
</dbReference>
<dbReference type="GO" id="GO:0008270">
    <property type="term" value="F:zinc ion binding"/>
    <property type="evidence" value="ECO:0007669"/>
    <property type="project" value="UniProtKB-KW"/>
</dbReference>
<protein>
    <submittedName>
        <fullName evidence="8">AN1-type zinc finger protein 5</fullName>
    </submittedName>
</protein>
<dbReference type="Gene3D" id="4.10.1110.10">
    <property type="entry name" value="AN1-like Zinc finger"/>
    <property type="match status" value="1"/>
</dbReference>
<gene>
    <name evidence="8" type="primary">ZFAND5</name>
    <name evidence="8" type="ORF">HK099_006786</name>
</gene>
<dbReference type="Pfam" id="PF01428">
    <property type="entry name" value="zf-AN1"/>
    <property type="match status" value="1"/>
</dbReference>
<proteinExistence type="predicted"/>
<dbReference type="PANTHER" id="PTHR46728">
    <property type="entry name" value="AN1-TYPE ZINC FINGER PROTEIN 4"/>
    <property type="match status" value="1"/>
</dbReference>
<keyword evidence="3" id="KW-0862">Zinc</keyword>
<dbReference type="InterPro" id="IPR000626">
    <property type="entry name" value="Ubiquitin-like_dom"/>
</dbReference>
<accession>A0AAD5TXI4</accession>
<dbReference type="InterPro" id="IPR035896">
    <property type="entry name" value="AN1-like_Znf"/>
</dbReference>
<feature type="compositionally biased region" description="Polar residues" evidence="5">
    <location>
        <begin position="534"/>
        <end position="548"/>
    </location>
</feature>
<dbReference type="PROSITE" id="PS51039">
    <property type="entry name" value="ZF_AN1"/>
    <property type="match status" value="1"/>
</dbReference>
<dbReference type="SMART" id="SM00213">
    <property type="entry name" value="UBQ"/>
    <property type="match status" value="1"/>
</dbReference>
<organism evidence="8 9">
    <name type="scientific">Clydaea vesicula</name>
    <dbReference type="NCBI Taxonomy" id="447962"/>
    <lineage>
        <taxon>Eukaryota</taxon>
        <taxon>Fungi</taxon>
        <taxon>Fungi incertae sedis</taxon>
        <taxon>Chytridiomycota</taxon>
        <taxon>Chytridiomycota incertae sedis</taxon>
        <taxon>Chytridiomycetes</taxon>
        <taxon>Lobulomycetales</taxon>
        <taxon>Lobulomycetaceae</taxon>
        <taxon>Clydaea</taxon>
    </lineage>
</organism>
<keyword evidence="1" id="KW-0479">Metal-binding</keyword>
<dbReference type="InterPro" id="IPR000058">
    <property type="entry name" value="Znf_AN1"/>
</dbReference>
<evidence type="ECO:0000256" key="1">
    <source>
        <dbReference type="ARBA" id="ARBA00022723"/>
    </source>
</evidence>
<feature type="region of interest" description="Disordered" evidence="5">
    <location>
        <begin position="505"/>
        <end position="617"/>
    </location>
</feature>
<reference evidence="8" key="1">
    <citation type="submission" date="2020-05" db="EMBL/GenBank/DDBJ databases">
        <title>Phylogenomic resolution of chytrid fungi.</title>
        <authorList>
            <person name="Stajich J.E."/>
            <person name="Amses K."/>
            <person name="Simmons R."/>
            <person name="Seto K."/>
            <person name="Myers J."/>
            <person name="Bonds A."/>
            <person name="Quandt C.A."/>
            <person name="Barry K."/>
            <person name="Liu P."/>
            <person name="Grigoriev I."/>
            <person name="Longcore J.E."/>
            <person name="James T.Y."/>
        </authorList>
    </citation>
    <scope>NUCLEOTIDE SEQUENCE</scope>
    <source>
        <strain evidence="8">JEL0476</strain>
    </source>
</reference>
<dbReference type="InterPro" id="IPR053061">
    <property type="entry name" value="AN1-type_zinc_finger"/>
</dbReference>
<dbReference type="EMBL" id="JADGJW010000606">
    <property type="protein sequence ID" value="KAJ3214610.1"/>
    <property type="molecule type" value="Genomic_DNA"/>
</dbReference>
<sequence>MSTEKIKEIKFSFLLMAEPSNNIPNNVPRPPSTPLKGPLTNATRTIITRQKSEAVEAILQNGNLTNNSFKEGKRKISSQKLELDTNLITNSVTESQKDNRKIDFKTDLSSKVILEENNFLSKKSVSTLIEKKTLKASSKSSSSSSFNNLILNNEKNKKKILLQQNKIKEQKKNNKVEKEKKFGQVTVKTILGTNFQIKVDFFNIKFTVQDLKLLISEQEDLAVESIILVFGEKVLKDDKETLYNLKIQDGSTLKLVIQMAGGPGPPTRIKNPIKEDDSIVLLLCKQNEELYMLELHMKNAKQRRAAASQFFKLASLRPSSSTCQLLSEISGLTKEELCGNKSFEDFEDSEDNFDAEEVEEDYDFEDDSHSNNNFDTFGTKKSRPKSTQSSISTGTFLSMIGASSISAFNSRPGSAESITEEELFKDFYNSGSLFLRSAPMSAKSARADLACDCSKKNYKSAPNTGFEKKKLKLRPATAICLMRLPDLDTMPFVIIPSKNRITKSNESLIQSNTRPTSSKTNVDVEDSWHKKDITFQSKDTNNKTSKNENFLPKILSNNNSLSNSTISSTEDENKRDNDTQYKMKGNQDSSENFTTSNNPISTRKIKSSSSNMSCTSKKSSNTRISFIKTPLKKLKRLQTAVIKNNNSNKKPEEKSNIIKLKCEHCKKKLGLANNFKCKCGKSFCALHRYSDRHDCAYDYKAASKSALIKDNPLIISEKVLKL</sequence>
<feature type="compositionally biased region" description="Polar residues" evidence="5">
    <location>
        <begin position="505"/>
        <end position="521"/>
    </location>
</feature>
<feature type="compositionally biased region" description="Low complexity" evidence="5">
    <location>
        <begin position="607"/>
        <end position="617"/>
    </location>
</feature>
<dbReference type="SUPFAM" id="SSF54236">
    <property type="entry name" value="Ubiquitin-like"/>
    <property type="match status" value="1"/>
</dbReference>
<evidence type="ECO:0000256" key="2">
    <source>
        <dbReference type="ARBA" id="ARBA00022771"/>
    </source>
</evidence>
<dbReference type="AlphaFoldDB" id="A0AAD5TXI4"/>
<name>A0AAD5TXI4_9FUNG</name>
<dbReference type="PANTHER" id="PTHR46728:SF1">
    <property type="entry name" value="AN1-TYPE ZINC FINGER PROTEIN 4"/>
    <property type="match status" value="1"/>
</dbReference>
<feature type="compositionally biased region" description="Basic and acidic residues" evidence="5">
    <location>
        <begin position="571"/>
        <end position="581"/>
    </location>
</feature>
<dbReference type="CDD" id="cd17039">
    <property type="entry name" value="Ubl_ubiquitin_like"/>
    <property type="match status" value="1"/>
</dbReference>
<evidence type="ECO:0000313" key="9">
    <source>
        <dbReference type="Proteomes" id="UP001211065"/>
    </source>
</evidence>
<evidence type="ECO:0000259" key="7">
    <source>
        <dbReference type="PROSITE" id="PS51039"/>
    </source>
</evidence>
<evidence type="ECO:0000313" key="8">
    <source>
        <dbReference type="EMBL" id="KAJ3214610.1"/>
    </source>
</evidence>
<feature type="domain" description="Ubiquitin-like" evidence="6">
    <location>
        <begin position="183"/>
        <end position="262"/>
    </location>
</feature>
<feature type="compositionally biased region" description="Polar residues" evidence="5">
    <location>
        <begin position="586"/>
        <end position="600"/>
    </location>
</feature>
<dbReference type="SMART" id="SM00154">
    <property type="entry name" value="ZnF_AN1"/>
    <property type="match status" value="1"/>
</dbReference>
<comment type="caution">
    <text evidence="8">The sequence shown here is derived from an EMBL/GenBank/DDBJ whole genome shotgun (WGS) entry which is preliminary data.</text>
</comment>
<evidence type="ECO:0000256" key="4">
    <source>
        <dbReference type="PROSITE-ProRule" id="PRU00449"/>
    </source>
</evidence>
<dbReference type="Pfam" id="PF00240">
    <property type="entry name" value="ubiquitin"/>
    <property type="match status" value="1"/>
</dbReference>
<dbReference type="SUPFAM" id="SSF118310">
    <property type="entry name" value="AN1-like Zinc finger"/>
    <property type="match status" value="1"/>
</dbReference>
<evidence type="ECO:0000256" key="5">
    <source>
        <dbReference type="SAM" id="MobiDB-lite"/>
    </source>
</evidence>
<keyword evidence="9" id="KW-1185">Reference proteome</keyword>
<dbReference type="Gene3D" id="3.10.20.90">
    <property type="entry name" value="Phosphatidylinositol 3-kinase Catalytic Subunit, Chain A, domain 1"/>
    <property type="match status" value="1"/>
</dbReference>